<keyword evidence="4" id="KW-1185">Reference proteome</keyword>
<keyword evidence="1" id="KW-1133">Transmembrane helix</keyword>
<keyword evidence="1 3" id="KW-0812">Transmembrane</keyword>
<sequence length="232" mass="27018">MGNTVASLISSFTSPIGDFLRGPLDFLSGKSCSSVCGPTWDLICYIENFCVANLIKLLAVLVLLYIVLLFVYLLYKIGICKCIGKGFGLMLRACMSSCFNASEYTCMYLCYKIKRVRRIREEQKQIEMEDYTYSSSTTEDDIEEARYATYGRTFSRKFRDDRRQLHMQRSLKPRSHRIKVGISKHSIVMDEREPRRRHSTHYRHGSSVHNIRVTHTSRFVQKAHGRRIHHSR</sequence>
<dbReference type="AlphaFoldDB" id="A0AAV8F049"/>
<dbReference type="Proteomes" id="UP001140206">
    <property type="component" value="Chromosome 3"/>
</dbReference>
<dbReference type="PANTHER" id="PTHR35278:SF1">
    <property type="entry name" value="F8K7.16"/>
    <property type="match status" value="1"/>
</dbReference>
<keyword evidence="1" id="KW-0472">Membrane</keyword>
<gene>
    <name evidence="3" type="ORF">LUZ62_037685</name>
    <name evidence="2" type="ORF">LUZ62_056798</name>
</gene>
<proteinExistence type="predicted"/>
<dbReference type="EMBL" id="JAMFTS010000003">
    <property type="protein sequence ID" value="KAJ4772541.1"/>
    <property type="molecule type" value="Genomic_DNA"/>
</dbReference>
<evidence type="ECO:0000313" key="3">
    <source>
        <dbReference type="EMBL" id="KAJ4786439.1"/>
    </source>
</evidence>
<dbReference type="PANTHER" id="PTHR35278">
    <property type="entry name" value="TRANSMEMBRANE PROTEIN-RELATED"/>
    <property type="match status" value="1"/>
</dbReference>
<evidence type="ECO:0000313" key="4">
    <source>
        <dbReference type="Proteomes" id="UP001140206"/>
    </source>
</evidence>
<comment type="caution">
    <text evidence="3">The sequence shown here is derived from an EMBL/GenBank/DDBJ whole genome shotgun (WGS) entry which is preliminary data.</text>
</comment>
<dbReference type="EMBL" id="JAMFTS010000002">
    <property type="protein sequence ID" value="KAJ4786439.1"/>
    <property type="molecule type" value="Genomic_DNA"/>
</dbReference>
<organism evidence="3 4">
    <name type="scientific">Rhynchospora pubera</name>
    <dbReference type="NCBI Taxonomy" id="906938"/>
    <lineage>
        <taxon>Eukaryota</taxon>
        <taxon>Viridiplantae</taxon>
        <taxon>Streptophyta</taxon>
        <taxon>Embryophyta</taxon>
        <taxon>Tracheophyta</taxon>
        <taxon>Spermatophyta</taxon>
        <taxon>Magnoliopsida</taxon>
        <taxon>Liliopsida</taxon>
        <taxon>Poales</taxon>
        <taxon>Cyperaceae</taxon>
        <taxon>Cyperoideae</taxon>
        <taxon>Rhynchosporeae</taxon>
        <taxon>Rhynchospora</taxon>
    </lineage>
</organism>
<protein>
    <submittedName>
        <fullName evidence="3">Transmembrane protein</fullName>
    </submittedName>
</protein>
<dbReference type="Proteomes" id="UP001140206">
    <property type="component" value="Chromosome 2"/>
</dbReference>
<reference evidence="3" key="1">
    <citation type="submission" date="2022-08" db="EMBL/GenBank/DDBJ databases">
        <authorList>
            <person name="Marques A."/>
        </authorList>
    </citation>
    <scope>NUCLEOTIDE SEQUENCE</scope>
    <source>
        <strain evidence="3">RhyPub2mFocal</strain>
        <tissue evidence="3">Leaves</tissue>
    </source>
</reference>
<name>A0AAV8F049_9POAL</name>
<evidence type="ECO:0000313" key="2">
    <source>
        <dbReference type="EMBL" id="KAJ4772541.1"/>
    </source>
</evidence>
<evidence type="ECO:0000256" key="1">
    <source>
        <dbReference type="SAM" id="Phobius"/>
    </source>
</evidence>
<feature type="transmembrane region" description="Helical" evidence="1">
    <location>
        <begin position="54"/>
        <end position="75"/>
    </location>
</feature>
<accession>A0AAV8F049</accession>